<dbReference type="Proteomes" id="UP000661691">
    <property type="component" value="Unassembled WGS sequence"/>
</dbReference>
<gene>
    <name evidence="2" type="ORF">IC620_14645</name>
</gene>
<dbReference type="EMBL" id="JACXAH010000029">
    <property type="protein sequence ID" value="MBD1373584.1"/>
    <property type="molecule type" value="Genomic_DNA"/>
</dbReference>
<proteinExistence type="predicted"/>
<reference evidence="2" key="1">
    <citation type="submission" date="2020-09" db="EMBL/GenBank/DDBJ databases">
        <title>A novel bacterium of genus Hazenella, isolated from South China Sea.</title>
        <authorList>
            <person name="Huang H."/>
            <person name="Mo K."/>
            <person name="Hu Y."/>
        </authorList>
    </citation>
    <scope>NUCLEOTIDE SEQUENCE</scope>
    <source>
        <strain evidence="2">IB182357</strain>
    </source>
</reference>
<keyword evidence="1" id="KW-0812">Transmembrane</keyword>
<feature type="transmembrane region" description="Helical" evidence="1">
    <location>
        <begin position="9"/>
        <end position="29"/>
    </location>
</feature>
<name>A0A926NHD4_9BACL</name>
<comment type="caution">
    <text evidence="2">The sequence shown here is derived from an EMBL/GenBank/DDBJ whole genome shotgun (WGS) entry which is preliminary data.</text>
</comment>
<evidence type="ECO:0000256" key="1">
    <source>
        <dbReference type="SAM" id="Phobius"/>
    </source>
</evidence>
<evidence type="ECO:0000313" key="3">
    <source>
        <dbReference type="Proteomes" id="UP000661691"/>
    </source>
</evidence>
<sequence>MFIYFIRKIWVGVLCVLLINIPLAIYIFIESGVSGFNWTFDYFIFITIIAFVGVGGLISIFADFASRGHLIISLLIHLGGGALTSIIRTDE</sequence>
<dbReference type="RefSeq" id="WP_191142610.1">
    <property type="nucleotide sequence ID" value="NZ_JACXAH010000029.1"/>
</dbReference>
<accession>A0A926NHD4</accession>
<protein>
    <submittedName>
        <fullName evidence="2">Uncharacterized protein</fullName>
    </submittedName>
</protein>
<keyword evidence="1" id="KW-0472">Membrane</keyword>
<feature type="transmembrane region" description="Helical" evidence="1">
    <location>
        <begin position="69"/>
        <end position="87"/>
    </location>
</feature>
<keyword evidence="1" id="KW-1133">Transmembrane helix</keyword>
<feature type="transmembrane region" description="Helical" evidence="1">
    <location>
        <begin position="41"/>
        <end position="62"/>
    </location>
</feature>
<organism evidence="2 3">
    <name type="scientific">Polycladospora coralii</name>
    <dbReference type="NCBI Taxonomy" id="2771432"/>
    <lineage>
        <taxon>Bacteria</taxon>
        <taxon>Bacillati</taxon>
        <taxon>Bacillota</taxon>
        <taxon>Bacilli</taxon>
        <taxon>Bacillales</taxon>
        <taxon>Thermoactinomycetaceae</taxon>
        <taxon>Polycladospora</taxon>
    </lineage>
</organism>
<evidence type="ECO:0000313" key="2">
    <source>
        <dbReference type="EMBL" id="MBD1373584.1"/>
    </source>
</evidence>
<keyword evidence="3" id="KW-1185">Reference proteome</keyword>
<dbReference type="AlphaFoldDB" id="A0A926NHD4"/>